<protein>
    <submittedName>
        <fullName evidence="3">Putative oxidoreductase</fullName>
    </submittedName>
</protein>
<dbReference type="GO" id="GO:0071949">
    <property type="term" value="F:FAD binding"/>
    <property type="evidence" value="ECO:0007669"/>
    <property type="project" value="InterPro"/>
</dbReference>
<dbReference type="InterPro" id="IPR036188">
    <property type="entry name" value="FAD/NAD-bd_sf"/>
</dbReference>
<proteinExistence type="predicted"/>
<dbReference type="OrthoDB" id="4246007at2"/>
<dbReference type="Proteomes" id="UP000218965">
    <property type="component" value="Chromosome"/>
</dbReference>
<dbReference type="EMBL" id="AP017315">
    <property type="protein sequence ID" value="BAU32094.1"/>
    <property type="molecule type" value="Genomic_DNA"/>
</dbReference>
<reference evidence="3 4" key="2">
    <citation type="submission" date="2016-01" db="EMBL/GenBank/DDBJ databases">
        <title>Microcella alkaliphila JAM AC0309 whole genome shotgun sequence.</title>
        <authorList>
            <person name="Kurata A."/>
            <person name="Hirose Y."/>
            <person name="Kishimoto N."/>
            <person name="Kobayashi T."/>
        </authorList>
    </citation>
    <scope>NUCLEOTIDE SEQUENCE [LARGE SCALE GENOMIC DNA]</scope>
    <source>
        <strain evidence="3 4">JAM AC0309</strain>
    </source>
</reference>
<gene>
    <name evidence="3" type="ORF">MalAC0309_1237</name>
</gene>
<dbReference type="Gene3D" id="3.30.70.2450">
    <property type="match status" value="1"/>
</dbReference>
<dbReference type="Gene3D" id="3.50.50.60">
    <property type="entry name" value="FAD/NAD(P)-binding domain"/>
    <property type="match status" value="1"/>
</dbReference>
<dbReference type="Pfam" id="PF01494">
    <property type="entry name" value="FAD_binding_3"/>
    <property type="match status" value="1"/>
</dbReference>
<keyword evidence="1" id="KW-0560">Oxidoreductase</keyword>
<dbReference type="PANTHER" id="PTHR43476">
    <property type="entry name" value="3-(3-HYDROXY-PHENYL)PROPIONATE/3-HYDROXYCINNAMIC ACID HYDROXYLASE"/>
    <property type="match status" value="1"/>
</dbReference>
<evidence type="ECO:0000259" key="2">
    <source>
        <dbReference type="Pfam" id="PF01494"/>
    </source>
</evidence>
<dbReference type="GO" id="GO:0019622">
    <property type="term" value="P:3-(3-hydroxy)phenylpropionate catabolic process"/>
    <property type="evidence" value="ECO:0007669"/>
    <property type="project" value="TreeGrafter"/>
</dbReference>
<evidence type="ECO:0000313" key="3">
    <source>
        <dbReference type="EMBL" id="BAU32094.1"/>
    </source>
</evidence>
<dbReference type="GO" id="GO:0008688">
    <property type="term" value="F:3-(3-hydroxyphenyl)propionate hydroxylase activity"/>
    <property type="evidence" value="ECO:0007669"/>
    <property type="project" value="TreeGrafter"/>
</dbReference>
<dbReference type="SUPFAM" id="SSF51905">
    <property type="entry name" value="FAD/NAD(P)-binding domain"/>
    <property type="match status" value="1"/>
</dbReference>
<evidence type="ECO:0000313" key="4">
    <source>
        <dbReference type="Proteomes" id="UP000218965"/>
    </source>
</evidence>
<feature type="domain" description="FAD-binding" evidence="2">
    <location>
        <begin position="10"/>
        <end position="337"/>
    </location>
</feature>
<reference evidence="4" key="1">
    <citation type="submission" date="2015-12" db="EMBL/GenBank/DDBJ databases">
        <authorList>
            <person name="Shamseldin A."/>
            <person name="Moawad H."/>
            <person name="Abd El-Rahim W.M."/>
            <person name="Sadowsky M.J."/>
        </authorList>
    </citation>
    <scope>NUCLEOTIDE SEQUENCE [LARGE SCALE GENOMIC DNA]</scope>
    <source>
        <strain evidence="4">JAM AC0309</strain>
    </source>
</reference>
<organism evidence="3 4">
    <name type="scientific">Microcella alkaliphila</name>
    <dbReference type="NCBI Taxonomy" id="279828"/>
    <lineage>
        <taxon>Bacteria</taxon>
        <taxon>Bacillati</taxon>
        <taxon>Actinomycetota</taxon>
        <taxon>Actinomycetes</taxon>
        <taxon>Micrococcales</taxon>
        <taxon>Microbacteriaceae</taxon>
        <taxon>Microcella</taxon>
    </lineage>
</organism>
<dbReference type="PRINTS" id="PR00420">
    <property type="entry name" value="RNGMNOXGNASE"/>
</dbReference>
<dbReference type="InterPro" id="IPR050631">
    <property type="entry name" value="PheA/TfdB_FAD_monoxygenase"/>
</dbReference>
<accession>A0A0U5BFZ6</accession>
<dbReference type="InterPro" id="IPR002938">
    <property type="entry name" value="FAD-bd"/>
</dbReference>
<evidence type="ECO:0000256" key="1">
    <source>
        <dbReference type="ARBA" id="ARBA00023002"/>
    </source>
</evidence>
<dbReference type="AlphaFoldDB" id="A0A0U5BFZ6"/>
<dbReference type="KEGG" id="malk:MalAC0309_1237"/>
<sequence length="380" mass="40448">MSGPMSERTVDVAIVGGGGNGILLACLLADRGLTVRVLERRDTIADRPRAFGIHPAALDALDAVGVGDAVRAEALALTDGAFIGIDGRRAAVTFDPRDFPGPVVLGQNRVEELLEQRLHALAPGALQRGVTVTAVTDQGSHVTLTATTGADTFPVTATTVVLVDGTNGALSERIAGPARPVGPRRWYAMAEGDASPDDAPGSVALIASPEGIVESFPLPSGRRRWVAWRGTDAPLDADSFGMLVHDRTGRPVGRIHAPVSVFAAQSRRRRALVHGRVILAGDAAMTVSPIGGQGLTIGWAAARVLADELASSQRDEPPRLRRYERAVDRMARRAQRRASFFMRLGDPTSSRDRARALAVRVLALSSMRRAVYRLVVVRRP</sequence>
<dbReference type="PANTHER" id="PTHR43476:SF3">
    <property type="entry name" value="FAD-BINDING MONOOXYGENASE"/>
    <property type="match status" value="1"/>
</dbReference>
<name>A0A0U5BFZ6_9MICO</name>